<evidence type="ECO:0000313" key="3">
    <source>
        <dbReference type="Proteomes" id="UP001529235"/>
    </source>
</evidence>
<dbReference type="NCBIfam" id="TIGR00144">
    <property type="entry name" value="beta_RFAP_syn"/>
    <property type="match status" value="1"/>
</dbReference>
<evidence type="ECO:0000256" key="1">
    <source>
        <dbReference type="PIRNR" id="PIRNR004884"/>
    </source>
</evidence>
<keyword evidence="3" id="KW-1185">Reference proteome</keyword>
<comment type="catalytic activity">
    <reaction evidence="1">
        <text>5-phospho-alpha-D-ribose 1-diphosphate + 4-hydroxybenzoate + H(+) = 4-(beta-D-ribofuranosyl)phenol 5'-phosphate + CO2 + diphosphate</text>
        <dbReference type="Rhea" id="RHEA:48556"/>
        <dbReference type="ChEBI" id="CHEBI:15378"/>
        <dbReference type="ChEBI" id="CHEBI:16526"/>
        <dbReference type="ChEBI" id="CHEBI:17879"/>
        <dbReference type="ChEBI" id="CHEBI:33019"/>
        <dbReference type="ChEBI" id="CHEBI:58017"/>
        <dbReference type="ChEBI" id="CHEBI:82767"/>
        <dbReference type="EC" id="2.4.2.54"/>
    </reaction>
</comment>
<organism evidence="2 3">
    <name type="scientific">Ignisphaera cupida</name>
    <dbReference type="NCBI Taxonomy" id="3050454"/>
    <lineage>
        <taxon>Archaea</taxon>
        <taxon>Thermoproteota</taxon>
        <taxon>Thermoprotei</taxon>
        <taxon>Desulfurococcales</taxon>
        <taxon>Desulfurococcaceae</taxon>
        <taxon>Ignisphaera</taxon>
    </lineage>
</organism>
<comment type="subunit">
    <text evidence="1">Homodimer.</text>
</comment>
<keyword evidence="1" id="KW-0328">Glycosyltransferase</keyword>
<keyword evidence="1" id="KW-0808">Transferase</keyword>
<dbReference type="InterPro" id="IPR020568">
    <property type="entry name" value="Ribosomal_Su5_D2-typ_SF"/>
</dbReference>
<dbReference type="PIRSF" id="PIRSF004884">
    <property type="entry name" value="Sugar_kin_arch"/>
    <property type="match status" value="1"/>
</dbReference>
<comment type="pathway">
    <text evidence="1">Cofactor biosynthesis; 5,6,7,8-tetrahydromethanopterin biosynthesis.</text>
</comment>
<gene>
    <name evidence="2" type="ORF">QPL79_07530</name>
</gene>
<evidence type="ECO:0000313" key="2">
    <source>
        <dbReference type="EMBL" id="MDK6029212.1"/>
    </source>
</evidence>
<dbReference type="SUPFAM" id="SSF54211">
    <property type="entry name" value="Ribosomal protein S5 domain 2-like"/>
    <property type="match status" value="1"/>
</dbReference>
<dbReference type="EC" id="2.4.2.54" evidence="1"/>
<comment type="function">
    <text evidence="1">Catalyzes the condensation of 4-aminobenzoate (pABA) with 5-phospho-alpha-D-ribose 1-diphosphate (PRPP) to produce beta-ribofuranosylaminobenzene 5'-phosphate (beta-RFA-P).</text>
</comment>
<accession>A0ABD4Z784</accession>
<dbReference type="EMBL" id="JASNVW010000005">
    <property type="protein sequence ID" value="MDK6029212.1"/>
    <property type="molecule type" value="Genomic_DNA"/>
</dbReference>
<dbReference type="Proteomes" id="UP001529235">
    <property type="component" value="Unassembled WGS sequence"/>
</dbReference>
<dbReference type="RefSeq" id="WP_285274197.1">
    <property type="nucleotide sequence ID" value="NZ_JASNVW010000005.1"/>
</dbReference>
<comment type="caution">
    <text evidence="2">The sequence shown here is derived from an EMBL/GenBank/DDBJ whole genome shotgun (WGS) entry which is preliminary data.</text>
</comment>
<sequence>MSEREVESVTVASSARLHFGFYNFLSDNVAWGGAGIAIDNPKVIVRVYKSYEFKVENKTNIDVSDVVNKVVEGLGIRDVIIEIVDVYTRHVGLGLTTQLALSLGYAISLLYDLGLDVRQVAYRVGRGRFSGIGVASFELGGFIIDSGRVVSQNGFVPPPSTVDDIPYAIYRQRVPRGWIFNIFIVKNAKNCGLGEYSEKVLEDPRQIPKDVQIELYKTVLHYILPAIAKKDFNVFAAGLQKFQKLVVDAFEKFFDVSINCEETDHVINLLSKYGLKSVGKSVWGPMVYGLYEYSYRKCVKISNIVAEELKERGYSIEKYVTHPKITGASITVVRSRKTKTWKIIA</sequence>
<proteinExistence type="inferred from homology"/>
<dbReference type="AlphaFoldDB" id="A0ABD4Z784"/>
<comment type="similarity">
    <text evidence="1">Belongs to the beta-RFA-P synthase family.</text>
</comment>
<dbReference type="GO" id="GO:0043793">
    <property type="term" value="F:beta-ribofuranosylaminobenzene 5'-phosphate synthase activity"/>
    <property type="evidence" value="ECO:0007669"/>
    <property type="project" value="UniProtKB-EC"/>
</dbReference>
<dbReference type="InterPro" id="IPR004422">
    <property type="entry name" value="RFAP_synthase"/>
</dbReference>
<dbReference type="GO" id="GO:0005524">
    <property type="term" value="F:ATP binding"/>
    <property type="evidence" value="ECO:0007669"/>
    <property type="project" value="UniProtKB-UniRule"/>
</dbReference>
<reference evidence="2 3" key="1">
    <citation type="submission" date="2023-05" db="EMBL/GenBank/DDBJ databases">
        <title>A new hyperthermophilic archaea 'Ignisphaera cupida' sp. nov. and description of the family 'Ignisphaeraceae' fam. nov.</title>
        <authorList>
            <person name="Podosokorskaya O.A."/>
            <person name="Elcheninov A.G."/>
            <person name="Klukina A."/>
            <person name="Merkel A.Y."/>
        </authorList>
    </citation>
    <scope>NUCLEOTIDE SEQUENCE [LARGE SCALE GENOMIC DNA]</scope>
    <source>
        <strain evidence="2 3">4213-co</strain>
    </source>
</reference>
<name>A0ABD4Z784_9CREN</name>
<protein>
    <recommendedName>
        <fullName evidence="1">Beta-ribofuranosylaminobenzene 5'-phosphate synthase</fullName>
        <shortName evidence="1">Beta-RFA-P synthase</shortName>
        <ecNumber evidence="1">2.4.2.54</ecNumber>
    </recommendedName>
</protein>